<feature type="region of interest" description="Disordered" evidence="1">
    <location>
        <begin position="26"/>
        <end position="47"/>
    </location>
</feature>
<keyword evidence="4" id="KW-1185">Reference proteome</keyword>
<evidence type="ECO:0008006" key="5">
    <source>
        <dbReference type="Google" id="ProtNLM"/>
    </source>
</evidence>
<evidence type="ECO:0000313" key="3">
    <source>
        <dbReference type="EMBL" id="MDH2391674.1"/>
    </source>
</evidence>
<feature type="signal peptide" evidence="2">
    <location>
        <begin position="1"/>
        <end position="24"/>
    </location>
</feature>
<evidence type="ECO:0000313" key="4">
    <source>
        <dbReference type="Proteomes" id="UP001223144"/>
    </source>
</evidence>
<organism evidence="3 4">
    <name type="scientific">Streptomyces chengmaiensis</name>
    <dbReference type="NCBI Taxonomy" id="3040919"/>
    <lineage>
        <taxon>Bacteria</taxon>
        <taxon>Bacillati</taxon>
        <taxon>Actinomycetota</taxon>
        <taxon>Actinomycetes</taxon>
        <taxon>Kitasatosporales</taxon>
        <taxon>Streptomycetaceae</taxon>
        <taxon>Streptomyces</taxon>
    </lineage>
</organism>
<sequence length="212" mass="21274">MPASVAVLLTAVVTAVLCTGCQEAAGGRAAPGPRGSGGSASGASSAPATPGYGAVFLGRGECVSRGREFHEAPCSSEKATALVLARYDGLASTGRGACPQTTDFVLHISESLSAADEDGDGEVSRGYACMRNLEPPHPGDPGGGGGPHTVVGDCVYTARKGQVKETACDGSGEHAPQYEVASAVARRAQCPPSTELFVTLGGERPVGCARRV</sequence>
<evidence type="ECO:0000256" key="2">
    <source>
        <dbReference type="SAM" id="SignalP"/>
    </source>
</evidence>
<comment type="caution">
    <text evidence="3">The sequence shown here is derived from an EMBL/GenBank/DDBJ whole genome shotgun (WGS) entry which is preliminary data.</text>
</comment>
<reference evidence="3 4" key="1">
    <citation type="submission" date="2023-04" db="EMBL/GenBank/DDBJ databases">
        <title>Streptomyces chengmaiensis sp. nov. isolated from the stem of mangrove plant in Hainan.</title>
        <authorList>
            <person name="Huang X."/>
            <person name="Zhou S."/>
            <person name="Chu X."/>
            <person name="Xie Y."/>
            <person name="Lin Y."/>
        </authorList>
    </citation>
    <scope>NUCLEOTIDE SEQUENCE [LARGE SCALE GENOMIC DNA]</scope>
    <source>
        <strain evidence="3 4">HNM0663</strain>
    </source>
</reference>
<keyword evidence="2" id="KW-0732">Signal</keyword>
<proteinExistence type="predicted"/>
<dbReference type="EMBL" id="JARWBG010000030">
    <property type="protein sequence ID" value="MDH2391674.1"/>
    <property type="molecule type" value="Genomic_DNA"/>
</dbReference>
<name>A0ABT6HUF8_9ACTN</name>
<evidence type="ECO:0000256" key="1">
    <source>
        <dbReference type="SAM" id="MobiDB-lite"/>
    </source>
</evidence>
<gene>
    <name evidence="3" type="ORF">QCN29_23420</name>
</gene>
<feature type="chain" id="PRO_5045369489" description="Lipoprotein" evidence="2">
    <location>
        <begin position="25"/>
        <end position="212"/>
    </location>
</feature>
<accession>A0ABT6HUF8</accession>
<protein>
    <recommendedName>
        <fullName evidence="5">Lipoprotein</fullName>
    </recommendedName>
</protein>
<dbReference type="Proteomes" id="UP001223144">
    <property type="component" value="Unassembled WGS sequence"/>
</dbReference>